<evidence type="ECO:0000313" key="5">
    <source>
        <dbReference type="Proteomes" id="UP000673394"/>
    </source>
</evidence>
<protein>
    <submittedName>
        <fullName evidence="4">GNAT family N-acetyltransferase</fullName>
        <ecNumber evidence="4">2.3.1.-</ecNumber>
    </submittedName>
</protein>
<proteinExistence type="predicted"/>
<sequence length="140" mass="15478">MELTYREMLAADYDESHALWLKTEGMVLSEADARKEIEAYLARNPGCSFVCEDSAGQVAGTILGGHDGRRGFIYHVAVSPDQRGKGIGGQLVKLSLDKLREAGIQKCHLFVLENNEIGNRFWARSGWMKRSGIAIFSADT</sequence>
<dbReference type="EC" id="2.3.1.-" evidence="4"/>
<feature type="domain" description="N-acetyltransferase" evidence="3">
    <location>
        <begin position="3"/>
        <end position="140"/>
    </location>
</feature>
<keyword evidence="2 4" id="KW-0012">Acyltransferase</keyword>
<dbReference type="InterPro" id="IPR050832">
    <property type="entry name" value="Bact_Acetyltransf"/>
</dbReference>
<dbReference type="Proteomes" id="UP000673394">
    <property type="component" value="Unassembled WGS sequence"/>
</dbReference>
<dbReference type="PROSITE" id="PS51186">
    <property type="entry name" value="GNAT"/>
    <property type="match status" value="1"/>
</dbReference>
<name>A0ABS5CKE8_9BACL</name>
<evidence type="ECO:0000313" key="4">
    <source>
        <dbReference type="EMBL" id="MBP3966334.1"/>
    </source>
</evidence>
<accession>A0ABS5CKE8</accession>
<dbReference type="EMBL" id="JAGKSP010000017">
    <property type="protein sequence ID" value="MBP3966334.1"/>
    <property type="molecule type" value="Genomic_DNA"/>
</dbReference>
<comment type="caution">
    <text evidence="4">The sequence shown here is derived from an EMBL/GenBank/DDBJ whole genome shotgun (WGS) entry which is preliminary data.</text>
</comment>
<reference evidence="4 5" key="1">
    <citation type="submission" date="2021-04" db="EMBL/GenBank/DDBJ databases">
        <title>Paenibacillus sp. DLE-14 whole genome sequence.</title>
        <authorList>
            <person name="Ham Y.J."/>
        </authorList>
    </citation>
    <scope>NUCLEOTIDE SEQUENCE [LARGE SCALE GENOMIC DNA]</scope>
    <source>
        <strain evidence="4 5">DLE-14</strain>
    </source>
</reference>
<dbReference type="SUPFAM" id="SSF55729">
    <property type="entry name" value="Acyl-CoA N-acyltransferases (Nat)"/>
    <property type="match status" value="1"/>
</dbReference>
<dbReference type="RefSeq" id="WP_210663422.1">
    <property type="nucleotide sequence ID" value="NZ_JAGKSP010000017.1"/>
</dbReference>
<organism evidence="4 5">
    <name type="scientific">Paenibacillus lignilyticus</name>
    <dbReference type="NCBI Taxonomy" id="1172615"/>
    <lineage>
        <taxon>Bacteria</taxon>
        <taxon>Bacillati</taxon>
        <taxon>Bacillota</taxon>
        <taxon>Bacilli</taxon>
        <taxon>Bacillales</taxon>
        <taxon>Paenibacillaceae</taxon>
        <taxon>Paenibacillus</taxon>
    </lineage>
</organism>
<dbReference type="InterPro" id="IPR000182">
    <property type="entry name" value="GNAT_dom"/>
</dbReference>
<gene>
    <name evidence="4" type="ORF">I8J30_26880</name>
</gene>
<evidence type="ECO:0000256" key="2">
    <source>
        <dbReference type="ARBA" id="ARBA00023315"/>
    </source>
</evidence>
<dbReference type="CDD" id="cd04301">
    <property type="entry name" value="NAT_SF"/>
    <property type="match status" value="1"/>
</dbReference>
<dbReference type="GO" id="GO:0016746">
    <property type="term" value="F:acyltransferase activity"/>
    <property type="evidence" value="ECO:0007669"/>
    <property type="project" value="UniProtKB-KW"/>
</dbReference>
<keyword evidence="1 4" id="KW-0808">Transferase</keyword>
<dbReference type="Gene3D" id="3.40.630.30">
    <property type="match status" value="1"/>
</dbReference>
<keyword evidence="5" id="KW-1185">Reference proteome</keyword>
<evidence type="ECO:0000256" key="1">
    <source>
        <dbReference type="ARBA" id="ARBA00022679"/>
    </source>
</evidence>
<evidence type="ECO:0000259" key="3">
    <source>
        <dbReference type="PROSITE" id="PS51186"/>
    </source>
</evidence>
<dbReference type="PANTHER" id="PTHR43877">
    <property type="entry name" value="AMINOALKYLPHOSPHONATE N-ACETYLTRANSFERASE-RELATED-RELATED"/>
    <property type="match status" value="1"/>
</dbReference>
<dbReference type="InterPro" id="IPR016181">
    <property type="entry name" value="Acyl_CoA_acyltransferase"/>
</dbReference>
<dbReference type="Pfam" id="PF00583">
    <property type="entry name" value="Acetyltransf_1"/>
    <property type="match status" value="1"/>
</dbReference>